<feature type="signal peptide" evidence="1">
    <location>
        <begin position="1"/>
        <end position="27"/>
    </location>
</feature>
<evidence type="ECO:0000256" key="1">
    <source>
        <dbReference type="SAM" id="SignalP"/>
    </source>
</evidence>
<dbReference type="VEuPathDB" id="HostDB:ENSMUSG00000024909"/>
<organism evidence="2 4">
    <name type="scientific">Mus musculus</name>
    <name type="common">Mouse</name>
    <dbReference type="NCBI Taxonomy" id="10090"/>
    <lineage>
        <taxon>Eukaryota</taxon>
        <taxon>Metazoa</taxon>
        <taxon>Chordata</taxon>
        <taxon>Craniata</taxon>
        <taxon>Vertebrata</taxon>
        <taxon>Euteleostomi</taxon>
        <taxon>Mammalia</taxon>
        <taxon>Eutheria</taxon>
        <taxon>Euarchontoglires</taxon>
        <taxon>Glires</taxon>
        <taxon>Rodentia</taxon>
        <taxon>Myomorpha</taxon>
        <taxon>Muroidea</taxon>
        <taxon>Muridae</taxon>
        <taxon>Murinae</taxon>
        <taxon>Mus</taxon>
        <taxon>Mus</taxon>
    </lineage>
</organism>
<dbReference type="Bgee" id="ENSMUSG00000024909">
    <property type="expression patterns" value="Expressed in humerus cartilage element and 211 other cell types or tissues"/>
</dbReference>
<protein>
    <submittedName>
        <fullName evidence="2">Epidermal growth factor-containing fibulin-like extracellular matrix protein 2</fullName>
    </submittedName>
</protein>
<dbReference type="HOGENOM" id="CLU_2637383_0_0_1"/>
<keyword evidence="1" id="KW-0732">Signal</keyword>
<dbReference type="ExpressionAtlas" id="E9PYW6">
    <property type="expression patterns" value="baseline and differential"/>
</dbReference>
<evidence type="ECO:0000313" key="2">
    <source>
        <dbReference type="Ensembl" id="ENSMUSP00000126477.2"/>
    </source>
</evidence>
<proteinExistence type="predicted"/>
<dbReference type="AlphaFoldDB" id="E9PYW6"/>
<evidence type="ECO:0000313" key="3">
    <source>
        <dbReference type="MGI" id="MGI:1891209"/>
    </source>
</evidence>
<feature type="chain" id="PRO_5003243034" evidence="1">
    <location>
        <begin position="28"/>
        <end position="82"/>
    </location>
</feature>
<accession>E9PYW6</accession>
<dbReference type="PeptideAtlas" id="E9PYW6"/>
<reference evidence="2" key="3">
    <citation type="submission" date="2025-08" db="UniProtKB">
        <authorList>
            <consortium name="Ensembl"/>
        </authorList>
    </citation>
    <scope>IDENTIFICATION</scope>
    <source>
        <strain evidence="2">C57BL/6J</strain>
    </source>
</reference>
<reference evidence="2" key="4">
    <citation type="submission" date="2025-09" db="UniProtKB">
        <authorList>
            <consortium name="Ensembl"/>
        </authorList>
    </citation>
    <scope>IDENTIFICATION</scope>
    <source>
        <strain evidence="2">C57BL/6J</strain>
    </source>
</reference>
<dbReference type="Ensembl" id="ENSMUST00000169943.8">
    <property type="protein sequence ID" value="ENSMUSP00000126477.2"/>
    <property type="gene ID" value="ENSMUSG00000024909.16"/>
</dbReference>
<gene>
    <name evidence="2 3" type="primary">Efemp2</name>
</gene>
<evidence type="ECO:0000313" key="4">
    <source>
        <dbReference type="Proteomes" id="UP000000589"/>
    </source>
</evidence>
<reference evidence="2 4" key="1">
    <citation type="journal article" date="2009" name="PLoS Biol.">
        <title>Lineage-specific biology revealed by a finished genome assembly of the mouse.</title>
        <authorList>
            <consortium name="Mouse Genome Sequencing Consortium"/>
            <person name="Church D.M."/>
            <person name="Goodstadt L."/>
            <person name="Hillier L.W."/>
            <person name="Zody M.C."/>
            <person name="Goldstein S."/>
            <person name="She X."/>
            <person name="Bult C.J."/>
            <person name="Agarwala R."/>
            <person name="Cherry J.L."/>
            <person name="DiCuccio M."/>
            <person name="Hlavina W."/>
            <person name="Kapustin Y."/>
            <person name="Meric P."/>
            <person name="Maglott D."/>
            <person name="Birtle Z."/>
            <person name="Marques A.C."/>
            <person name="Graves T."/>
            <person name="Zhou S."/>
            <person name="Teague B."/>
            <person name="Potamousis K."/>
            <person name="Churas C."/>
            <person name="Place M."/>
            <person name="Herschleb J."/>
            <person name="Runnheim R."/>
            <person name="Forrest D."/>
            <person name="Amos-Landgraf J."/>
            <person name="Schwartz D.C."/>
            <person name="Cheng Z."/>
            <person name="Lindblad-Toh K."/>
            <person name="Eichler E.E."/>
            <person name="Ponting C.P."/>
        </authorList>
    </citation>
    <scope>NUCLEOTIDE SEQUENCE [LARGE SCALE GENOMIC DNA]</scope>
    <source>
        <strain evidence="2 4">C57BL/6J</strain>
    </source>
</reference>
<dbReference type="Proteomes" id="UP000000589">
    <property type="component" value="Chromosome 19"/>
</dbReference>
<dbReference type="GeneTree" id="ENSGT00940000159437"/>
<dbReference type="MGI" id="MGI:1891209">
    <property type="gene designation" value="Efemp2"/>
</dbReference>
<keyword evidence="4" id="KW-1185">Reference proteome</keyword>
<dbReference type="AGR" id="MGI:1891209"/>
<reference evidence="2 4" key="2">
    <citation type="journal article" date="2011" name="PLoS Biol.">
        <title>Modernizing reference genome assemblies.</title>
        <authorList>
            <person name="Church D.M."/>
            <person name="Schneider V.A."/>
            <person name="Graves T."/>
            <person name="Auger K."/>
            <person name="Cunningham F."/>
            <person name="Bouk N."/>
            <person name="Chen H.C."/>
            <person name="Agarwala R."/>
            <person name="McLaren W.M."/>
            <person name="Ritchie G.R."/>
            <person name="Albracht D."/>
            <person name="Kremitzki M."/>
            <person name="Rock S."/>
            <person name="Kotkiewicz H."/>
            <person name="Kremitzki C."/>
            <person name="Wollam A."/>
            <person name="Trani L."/>
            <person name="Fulton L."/>
            <person name="Fulton R."/>
            <person name="Matthews L."/>
            <person name="Whitehead S."/>
            <person name="Chow W."/>
            <person name="Torrance J."/>
            <person name="Dunn M."/>
            <person name="Harden G."/>
            <person name="Threadgold G."/>
            <person name="Wood J."/>
            <person name="Collins J."/>
            <person name="Heath P."/>
            <person name="Griffiths G."/>
            <person name="Pelan S."/>
            <person name="Grafham D."/>
            <person name="Eichler E.E."/>
            <person name="Weinstock G."/>
            <person name="Mardis E.R."/>
            <person name="Wilson R.K."/>
            <person name="Howe K."/>
            <person name="Flicek P."/>
            <person name="Hubbard T."/>
        </authorList>
    </citation>
    <scope>NUCLEOTIDE SEQUENCE [LARGE SCALE GENOMIC DNA]</scope>
    <source>
        <strain evidence="2 4">C57BL/6J</strain>
    </source>
</reference>
<sequence>MLPFASCLPGSLLLWAFLLLLLGAASPQDPEEPDSYTECTDGYEWDADSQHCRGPAQVTGCAQQAPLCRCQRVPDHPGGLQG</sequence>
<dbReference type="Antibodypedia" id="16033">
    <property type="antibodies" value="391 antibodies from 33 providers"/>
</dbReference>
<name>E9PYW6_MOUSE</name>